<keyword evidence="5 6" id="KW-0460">Magnesium</keyword>
<feature type="binding site" evidence="6">
    <location>
        <position position="108"/>
    </location>
    <ligand>
        <name>Mg(2+)</name>
        <dbReference type="ChEBI" id="CHEBI:18420"/>
        <note>catalytic</note>
    </ligand>
</feature>
<evidence type="ECO:0000259" key="7">
    <source>
        <dbReference type="Pfam" id="PF00365"/>
    </source>
</evidence>
<dbReference type="InterPro" id="IPR011404">
    <property type="entry name" value="PPi-PFK"/>
</dbReference>
<dbReference type="EC" id="2.7.1.90" evidence="6"/>
<feature type="domain" description="Phosphofructokinase" evidence="7">
    <location>
        <begin position="8"/>
        <end position="318"/>
    </location>
</feature>
<feature type="binding site" evidence="6">
    <location>
        <begin position="136"/>
        <end position="138"/>
    </location>
    <ligand>
        <name>substrate</name>
    </ligand>
</feature>
<comment type="subunit">
    <text evidence="6">Homodimer.</text>
</comment>
<dbReference type="Gene3D" id="3.40.50.450">
    <property type="match status" value="1"/>
</dbReference>
<evidence type="ECO:0000313" key="9">
    <source>
        <dbReference type="Proteomes" id="UP001596028"/>
    </source>
</evidence>
<evidence type="ECO:0000256" key="6">
    <source>
        <dbReference type="HAMAP-Rule" id="MF_01978"/>
    </source>
</evidence>
<feature type="binding site" evidence="6">
    <location>
        <begin position="183"/>
        <end position="185"/>
    </location>
    <ligand>
        <name>substrate</name>
    </ligand>
</feature>
<comment type="catalytic activity">
    <reaction evidence="6">
        <text>beta-D-fructose 6-phosphate + diphosphate = beta-D-fructose 1,6-bisphosphate + phosphate + H(+)</text>
        <dbReference type="Rhea" id="RHEA:13613"/>
        <dbReference type="ChEBI" id="CHEBI:15378"/>
        <dbReference type="ChEBI" id="CHEBI:32966"/>
        <dbReference type="ChEBI" id="CHEBI:33019"/>
        <dbReference type="ChEBI" id="CHEBI:43474"/>
        <dbReference type="ChEBI" id="CHEBI:57634"/>
        <dbReference type="EC" id="2.7.1.90"/>
    </reaction>
</comment>
<name>A0ABV9F955_9BACL</name>
<keyword evidence="3 6" id="KW-0479">Metal-binding</keyword>
<keyword evidence="2 6" id="KW-0808">Transferase</keyword>
<feature type="binding site" evidence="6">
    <location>
        <position position="16"/>
    </location>
    <ligand>
        <name>diphosphate</name>
        <dbReference type="ChEBI" id="CHEBI:33019"/>
    </ligand>
</feature>
<dbReference type="NCBIfam" id="NF010675">
    <property type="entry name" value="PRK14072.1"/>
    <property type="match status" value="1"/>
</dbReference>
<dbReference type="EMBL" id="JBHSEP010000002">
    <property type="protein sequence ID" value="MFC4597563.1"/>
    <property type="molecule type" value="Genomic_DNA"/>
</dbReference>
<comment type="similarity">
    <text evidence="6">Belongs to the phosphofructokinase type A (PFKA) family. PPi-dependent PFK group II subfamily. Clade 'B2' sub-subfamily.</text>
</comment>
<protein>
    <recommendedName>
        <fullName evidence="6">Pyrophosphate--fructose 6-phosphate 1-phosphotransferase</fullName>
        <ecNumber evidence="6">2.7.1.90</ecNumber>
    </recommendedName>
    <alternativeName>
        <fullName evidence="6">6-phosphofructokinase, pyrophosphate dependent</fullName>
    </alternativeName>
    <alternativeName>
        <fullName evidence="6">PPi-dependent phosphofructokinase</fullName>
        <shortName evidence="6">PPi-PFK</shortName>
    </alternativeName>
    <alternativeName>
        <fullName evidence="6">Pyrophosphate-dependent 6-phosphofructose-1-kinase</fullName>
    </alternativeName>
</protein>
<evidence type="ECO:0000256" key="4">
    <source>
        <dbReference type="ARBA" id="ARBA00022777"/>
    </source>
</evidence>
<proteinExistence type="inferred from homology"/>
<dbReference type="Gene3D" id="3.40.50.460">
    <property type="entry name" value="Phosphofructokinase domain"/>
    <property type="match status" value="1"/>
</dbReference>
<comment type="caution">
    <text evidence="8">The sequence shown here is derived from an EMBL/GenBank/DDBJ whole genome shotgun (WGS) entry which is preliminary data.</text>
</comment>
<gene>
    <name evidence="6" type="primary">pfp</name>
    <name evidence="8" type="ORF">ACFO3S_04885</name>
</gene>
<dbReference type="PANTHER" id="PTHR45770">
    <property type="entry name" value="ATP-DEPENDENT 6-PHOSPHOFRUCTOKINASE 1"/>
    <property type="match status" value="1"/>
</dbReference>
<dbReference type="InterPro" id="IPR050929">
    <property type="entry name" value="PFKA"/>
</dbReference>
<comment type="activity regulation">
    <text evidence="6">Non-allosteric.</text>
</comment>
<dbReference type="InterPro" id="IPR000023">
    <property type="entry name" value="Phosphofructokinase_dom"/>
</dbReference>
<keyword evidence="6" id="KW-0324">Glycolysis</keyword>
<evidence type="ECO:0000256" key="5">
    <source>
        <dbReference type="ARBA" id="ARBA00022842"/>
    </source>
</evidence>
<comment type="caution">
    <text evidence="6">Lacks conserved residue(s) required for the propagation of feature annotation.</text>
</comment>
<dbReference type="RefSeq" id="WP_378092886.1">
    <property type="nucleotide sequence ID" value="NZ_JBHSEP010000002.1"/>
</dbReference>
<evidence type="ECO:0000313" key="8">
    <source>
        <dbReference type="EMBL" id="MFC4597563.1"/>
    </source>
</evidence>
<dbReference type="GO" id="GO:0047334">
    <property type="term" value="F:diphosphate-fructose-6-phosphate 1-phosphotransferase activity"/>
    <property type="evidence" value="ECO:0007669"/>
    <property type="project" value="UniProtKB-EC"/>
</dbReference>
<keyword evidence="6" id="KW-0963">Cytoplasm</keyword>
<comment type="subcellular location">
    <subcellularLocation>
        <location evidence="6">Cytoplasm</location>
    </subcellularLocation>
</comment>
<organism evidence="8 9">
    <name type="scientific">Cohnella hongkongensis</name>
    <dbReference type="NCBI Taxonomy" id="178337"/>
    <lineage>
        <taxon>Bacteria</taxon>
        <taxon>Bacillati</taxon>
        <taxon>Bacillota</taxon>
        <taxon>Bacilli</taxon>
        <taxon>Bacillales</taxon>
        <taxon>Paenibacillaceae</taxon>
        <taxon>Cohnella</taxon>
    </lineage>
</organism>
<feature type="site" description="Important for catalytic activity; stabilizes the transition state when the phosphoryl donor is PPi" evidence="6">
    <location>
        <position position="135"/>
    </location>
</feature>
<feature type="binding site" evidence="6">
    <location>
        <position position="240"/>
    </location>
    <ligand>
        <name>substrate</name>
    </ligand>
</feature>
<evidence type="ECO:0000256" key="1">
    <source>
        <dbReference type="ARBA" id="ARBA00001946"/>
    </source>
</evidence>
<evidence type="ECO:0000256" key="3">
    <source>
        <dbReference type="ARBA" id="ARBA00022723"/>
    </source>
</evidence>
<accession>A0ABV9F955</accession>
<sequence>MTVGIKPKVAIGQAGGPTAVINASLVGFLEAAKSAYTTYGVVNACQGLVNDWIYEIDDDVYGNLSRYRHLPGAALGSGRWAMTEEDFHTAVHHLKRRDIHLLVLIGGNGTMYACQEMARAADKLGYDLAVAGIPKTVDNDLMETDHTPGYGSAARYVAATVRDIGEDLKSMRNFESVRIMETMGRNVGWLTAASMLLKESEEQPPHLIYVPERAFELDEFLQDVEQTVSRIGHAAVVISEGLRDRNGELLSKLTLHEKMTNTVLGGASRFLADQVSARLNLPSRAEMLGMNQRCFSSMVSNADRREAEALGAAAAELLLKGESGRMVTLVREELPDERYAYRPGSCRLEAVAGIERLLPADVVNERGTAISPAFKNWLRSLTGDDLQSFPDWSFHRAAST</sequence>
<reference evidence="9" key="1">
    <citation type="journal article" date="2019" name="Int. J. Syst. Evol. Microbiol.">
        <title>The Global Catalogue of Microorganisms (GCM) 10K type strain sequencing project: providing services to taxonomists for standard genome sequencing and annotation.</title>
        <authorList>
            <consortium name="The Broad Institute Genomics Platform"/>
            <consortium name="The Broad Institute Genome Sequencing Center for Infectious Disease"/>
            <person name="Wu L."/>
            <person name="Ma J."/>
        </authorList>
    </citation>
    <scope>NUCLEOTIDE SEQUENCE [LARGE SCALE GENOMIC DNA]</scope>
    <source>
        <strain evidence="9">CCUG 49571</strain>
    </source>
</reference>
<dbReference type="HAMAP" id="MF_01978">
    <property type="entry name" value="Phosphofructokinase_II_B2"/>
    <property type="match status" value="1"/>
</dbReference>
<dbReference type="PRINTS" id="PR00476">
    <property type="entry name" value="PHFRCTKINASE"/>
</dbReference>
<comment type="function">
    <text evidence="6">Catalyzes the phosphorylation of D-fructose 6-phosphate, the first committing step of glycolysis. Uses inorganic phosphate (PPi) as phosphoryl donor instead of ATP like common ATP-dependent phosphofructokinases (ATP-PFKs), which renders the reaction reversible, and can thus function both in glycolysis and gluconeogenesis. Consistently, PPi-PFK can replace the enzymes of both the forward (ATP-PFK) and reverse (fructose-bisphosphatase (FBPase)) reactions.</text>
</comment>
<dbReference type="InterPro" id="IPR035966">
    <property type="entry name" value="PKF_sf"/>
</dbReference>
<feature type="active site" description="Proton acceptor" evidence="6">
    <location>
        <position position="138"/>
    </location>
</feature>
<dbReference type="SUPFAM" id="SSF53784">
    <property type="entry name" value="Phosphofructokinase"/>
    <property type="match status" value="1"/>
</dbReference>
<evidence type="ECO:0000256" key="2">
    <source>
        <dbReference type="ARBA" id="ARBA00022679"/>
    </source>
</evidence>
<dbReference type="PIRSF" id="PIRSF036483">
    <property type="entry name" value="PFK_XF0274"/>
    <property type="match status" value="1"/>
</dbReference>
<dbReference type="InterPro" id="IPR022953">
    <property type="entry name" value="ATP_PFK"/>
</dbReference>
<comment type="pathway">
    <text evidence="6">Carbohydrate degradation; glycolysis; D-glyceraldehyde 3-phosphate and glycerone phosphate from D-glucose: step 3/4.</text>
</comment>
<keyword evidence="9" id="KW-1185">Reference proteome</keyword>
<dbReference type="Pfam" id="PF00365">
    <property type="entry name" value="PFK"/>
    <property type="match status" value="1"/>
</dbReference>
<keyword evidence="4 6" id="KW-0418">Kinase</keyword>
<comment type="cofactor">
    <cofactor evidence="1 6">
        <name>Mg(2+)</name>
        <dbReference type="ChEBI" id="CHEBI:18420"/>
    </cofactor>
</comment>
<dbReference type="Proteomes" id="UP001596028">
    <property type="component" value="Unassembled WGS sequence"/>
</dbReference>